<dbReference type="AlphaFoldDB" id="A0A9N8ZDW4"/>
<organism evidence="1 2">
    <name type="scientific">Diversispora eburnea</name>
    <dbReference type="NCBI Taxonomy" id="1213867"/>
    <lineage>
        <taxon>Eukaryota</taxon>
        <taxon>Fungi</taxon>
        <taxon>Fungi incertae sedis</taxon>
        <taxon>Mucoromycota</taxon>
        <taxon>Glomeromycotina</taxon>
        <taxon>Glomeromycetes</taxon>
        <taxon>Diversisporales</taxon>
        <taxon>Diversisporaceae</taxon>
        <taxon>Diversispora</taxon>
    </lineage>
</organism>
<keyword evidence="2" id="KW-1185">Reference proteome</keyword>
<name>A0A9N8ZDW4_9GLOM</name>
<sequence length="45" mass="5113">MQSGENMTVELADKRKPAIKPLLAATPKNEKLFIIFSVLDEIKKR</sequence>
<gene>
    <name evidence="1" type="ORF">DEBURN_LOCUS4258</name>
</gene>
<protein>
    <submittedName>
        <fullName evidence="1">10045_t:CDS:1</fullName>
    </submittedName>
</protein>
<reference evidence="1" key="1">
    <citation type="submission" date="2021-06" db="EMBL/GenBank/DDBJ databases">
        <authorList>
            <person name="Kallberg Y."/>
            <person name="Tangrot J."/>
            <person name="Rosling A."/>
        </authorList>
    </citation>
    <scope>NUCLEOTIDE SEQUENCE</scope>
    <source>
        <strain evidence="1">AZ414A</strain>
    </source>
</reference>
<evidence type="ECO:0000313" key="2">
    <source>
        <dbReference type="Proteomes" id="UP000789706"/>
    </source>
</evidence>
<dbReference type="EMBL" id="CAJVPK010000313">
    <property type="protein sequence ID" value="CAG8492597.1"/>
    <property type="molecule type" value="Genomic_DNA"/>
</dbReference>
<comment type="caution">
    <text evidence="1">The sequence shown here is derived from an EMBL/GenBank/DDBJ whole genome shotgun (WGS) entry which is preliminary data.</text>
</comment>
<evidence type="ECO:0000313" key="1">
    <source>
        <dbReference type="EMBL" id="CAG8492597.1"/>
    </source>
</evidence>
<proteinExistence type="predicted"/>
<dbReference type="Proteomes" id="UP000789706">
    <property type="component" value="Unassembled WGS sequence"/>
</dbReference>
<accession>A0A9N8ZDW4</accession>